<reference evidence="4" key="1">
    <citation type="journal article" date="2021" name="Proc. Natl. Acad. Sci. U.S.A.">
        <title>A Catalog of Tens of Thousands of Viruses from Human Metagenomes Reveals Hidden Associations with Chronic Diseases.</title>
        <authorList>
            <person name="Tisza M.J."/>
            <person name="Buck C.B."/>
        </authorList>
    </citation>
    <scope>NUCLEOTIDE SEQUENCE</scope>
    <source>
        <strain evidence="4">Ctgu013</strain>
    </source>
</reference>
<dbReference type="Pfam" id="PF01510">
    <property type="entry name" value="Amidase_2"/>
    <property type="match status" value="1"/>
</dbReference>
<accession>A0A8S5NH04</accession>
<proteinExistence type="predicted"/>
<dbReference type="InterPro" id="IPR002502">
    <property type="entry name" value="Amidase_domain"/>
</dbReference>
<dbReference type="SUPFAM" id="SSF55846">
    <property type="entry name" value="N-acetylmuramoyl-L-alanine amidase-like"/>
    <property type="match status" value="1"/>
</dbReference>
<keyword evidence="1" id="KW-0929">Antimicrobial</keyword>
<sequence>MNIKAVEDALREARPLFYRYPNPVVVYWHWTAGGHYTSFRDYHFCIDGDGEIICSRPLDTIPTATWHRNTGSIAIALCCCKEATAYRDPWRANLGDEPPTDAQIESLAMLSAAIADVFDIPVDVDHFMTHAEAANFDGYGPDTTCERWDLAVLHDGDEWMSGGDILRGKTAFYLDQECG</sequence>
<keyword evidence="2" id="KW-0081">Bacteriolytic enzyme</keyword>
<evidence type="ECO:0000259" key="3">
    <source>
        <dbReference type="Pfam" id="PF01510"/>
    </source>
</evidence>
<dbReference type="InterPro" id="IPR036505">
    <property type="entry name" value="Amidase/PGRP_sf"/>
</dbReference>
<dbReference type="GO" id="GO:0001897">
    <property type="term" value="P:symbiont-mediated cytolysis of host cell"/>
    <property type="evidence" value="ECO:0007669"/>
    <property type="project" value="UniProtKB-ARBA"/>
</dbReference>
<feature type="domain" description="N-acetylmuramoyl-L-alanine amidase" evidence="3">
    <location>
        <begin position="26"/>
        <end position="134"/>
    </location>
</feature>
<name>A0A8S5NH04_9CAUD</name>
<dbReference type="EMBL" id="BK015171">
    <property type="protein sequence ID" value="DAD93982.1"/>
    <property type="molecule type" value="Genomic_DNA"/>
</dbReference>
<evidence type="ECO:0000256" key="2">
    <source>
        <dbReference type="ARBA" id="ARBA00022638"/>
    </source>
</evidence>
<dbReference type="GO" id="GO:0042742">
    <property type="term" value="P:defense response to bacterium"/>
    <property type="evidence" value="ECO:0007669"/>
    <property type="project" value="UniProtKB-KW"/>
</dbReference>
<organism evidence="4">
    <name type="scientific">Siphoviridae sp. ctgu013</name>
    <dbReference type="NCBI Taxonomy" id="2826421"/>
    <lineage>
        <taxon>Viruses</taxon>
        <taxon>Duplodnaviria</taxon>
        <taxon>Heunggongvirae</taxon>
        <taxon>Uroviricota</taxon>
        <taxon>Caudoviricetes</taxon>
    </lineage>
</organism>
<evidence type="ECO:0000256" key="1">
    <source>
        <dbReference type="ARBA" id="ARBA00022529"/>
    </source>
</evidence>
<evidence type="ECO:0000313" key="4">
    <source>
        <dbReference type="EMBL" id="DAD93982.1"/>
    </source>
</evidence>
<protein>
    <submittedName>
        <fullName evidence="4">PGRP protein</fullName>
    </submittedName>
</protein>
<dbReference type="GO" id="GO:0009253">
    <property type="term" value="P:peptidoglycan catabolic process"/>
    <property type="evidence" value="ECO:0007669"/>
    <property type="project" value="InterPro"/>
</dbReference>
<dbReference type="CDD" id="cd06583">
    <property type="entry name" value="PGRP"/>
    <property type="match status" value="1"/>
</dbReference>
<dbReference type="Gene3D" id="3.40.80.10">
    <property type="entry name" value="Peptidoglycan recognition protein-like"/>
    <property type="match status" value="1"/>
</dbReference>
<dbReference type="GO" id="GO:0008745">
    <property type="term" value="F:N-acetylmuramoyl-L-alanine amidase activity"/>
    <property type="evidence" value="ECO:0007669"/>
    <property type="project" value="InterPro"/>
</dbReference>